<feature type="binding site" evidence="8">
    <location>
        <position position="549"/>
    </location>
    <ligand>
        <name>substrate</name>
    </ligand>
</feature>
<dbReference type="Pfam" id="PF02065">
    <property type="entry name" value="Melibiase"/>
    <property type="match status" value="1"/>
</dbReference>
<dbReference type="SUPFAM" id="SSF51445">
    <property type="entry name" value="(Trans)glycosidases"/>
    <property type="match status" value="1"/>
</dbReference>
<dbReference type="PROSITE" id="PS00512">
    <property type="entry name" value="ALPHA_GALACTOSIDASE"/>
    <property type="match status" value="1"/>
</dbReference>
<dbReference type="PANTHER" id="PTHR43053">
    <property type="entry name" value="GLYCOSIDASE FAMILY 31"/>
    <property type="match status" value="1"/>
</dbReference>
<keyword evidence="4 6" id="KW-0378">Hydrolase</keyword>
<evidence type="ECO:0000256" key="7">
    <source>
        <dbReference type="PIRSR" id="PIRSR005536-1"/>
    </source>
</evidence>
<evidence type="ECO:0000256" key="2">
    <source>
        <dbReference type="ARBA" id="ARBA00006202"/>
    </source>
</evidence>
<evidence type="ECO:0000313" key="11">
    <source>
        <dbReference type="EMBL" id="MBP0726478.1"/>
    </source>
</evidence>
<evidence type="ECO:0000259" key="9">
    <source>
        <dbReference type="Pfam" id="PF16874"/>
    </source>
</evidence>
<comment type="caution">
    <text evidence="11">The sequence shown here is derived from an EMBL/GenBank/DDBJ whole genome shotgun (WGS) entry which is preliminary data.</text>
</comment>
<feature type="binding site" evidence="8">
    <location>
        <position position="527"/>
    </location>
    <ligand>
        <name>substrate</name>
    </ligand>
</feature>
<evidence type="ECO:0000259" key="10">
    <source>
        <dbReference type="Pfam" id="PF16875"/>
    </source>
</evidence>
<dbReference type="Gene3D" id="2.60.40.1180">
    <property type="entry name" value="Golgi alpha-mannosidase II"/>
    <property type="match status" value="1"/>
</dbReference>
<keyword evidence="12" id="KW-1185">Reference proteome</keyword>
<feature type="domain" description="Glycosyl hydrolase family 36 C-terminal" evidence="9">
    <location>
        <begin position="649"/>
        <end position="738"/>
    </location>
</feature>
<evidence type="ECO:0000256" key="5">
    <source>
        <dbReference type="ARBA" id="ARBA00023295"/>
    </source>
</evidence>
<dbReference type="FunFam" id="3.20.20.70:FF:000118">
    <property type="entry name" value="Alpha-galactosidase"/>
    <property type="match status" value="1"/>
</dbReference>
<dbReference type="EMBL" id="JAGIYQ010000011">
    <property type="protein sequence ID" value="MBP0726478.1"/>
    <property type="molecule type" value="Genomic_DNA"/>
</dbReference>
<dbReference type="Pfam" id="PF16874">
    <property type="entry name" value="Glyco_hydro_36C"/>
    <property type="match status" value="1"/>
</dbReference>
<reference evidence="11" key="1">
    <citation type="submission" date="2021-04" db="EMBL/GenBank/DDBJ databases">
        <title>Genome seq and assembly of Bacillus sp.</title>
        <authorList>
            <person name="Chhetri G."/>
        </authorList>
    </citation>
    <scope>NUCLEOTIDE SEQUENCE</scope>
    <source>
        <strain evidence="11">RG28</strain>
    </source>
</reference>
<dbReference type="InterPro" id="IPR000111">
    <property type="entry name" value="Glyco_hydro_27/36_CS"/>
</dbReference>
<name>A0A940NWX9_9BACI</name>
<feature type="domain" description="Glycosyl hydrolase family 36 N-terminal" evidence="10">
    <location>
        <begin position="29"/>
        <end position="285"/>
    </location>
</feature>
<keyword evidence="5 6" id="KW-0326">Glycosidase</keyword>
<feature type="binding site" evidence="8">
    <location>
        <position position="444"/>
    </location>
    <ligand>
        <name>substrate</name>
    </ligand>
</feature>
<dbReference type="RefSeq" id="WP_209406822.1">
    <property type="nucleotide sequence ID" value="NZ_JAGIYQ010000011.1"/>
</dbReference>
<dbReference type="PIRSF" id="PIRSF005536">
    <property type="entry name" value="Agal"/>
    <property type="match status" value="1"/>
</dbReference>
<dbReference type="Proteomes" id="UP000682134">
    <property type="component" value="Unassembled WGS sequence"/>
</dbReference>
<evidence type="ECO:0000256" key="1">
    <source>
        <dbReference type="ARBA" id="ARBA00001255"/>
    </source>
</evidence>
<dbReference type="CDD" id="cd14791">
    <property type="entry name" value="GH36"/>
    <property type="match status" value="1"/>
</dbReference>
<dbReference type="InterPro" id="IPR002252">
    <property type="entry name" value="Glyco_hydro_36"/>
</dbReference>
<dbReference type="GO" id="GO:0016052">
    <property type="term" value="P:carbohydrate catabolic process"/>
    <property type="evidence" value="ECO:0007669"/>
    <property type="project" value="InterPro"/>
</dbReference>
<dbReference type="InterPro" id="IPR013780">
    <property type="entry name" value="Glyco_hydro_b"/>
</dbReference>
<dbReference type="InterPro" id="IPR031704">
    <property type="entry name" value="Glyco_hydro_36_N"/>
</dbReference>
<feature type="binding site" evidence="8">
    <location>
        <position position="200"/>
    </location>
    <ligand>
        <name>substrate</name>
    </ligand>
</feature>
<organism evidence="11 12">
    <name type="scientific">Gottfriedia endophytica</name>
    <dbReference type="NCBI Taxonomy" id="2820819"/>
    <lineage>
        <taxon>Bacteria</taxon>
        <taxon>Bacillati</taxon>
        <taxon>Bacillota</taxon>
        <taxon>Bacilli</taxon>
        <taxon>Bacillales</taxon>
        <taxon>Bacillaceae</taxon>
        <taxon>Gottfriedia</taxon>
    </lineage>
</organism>
<evidence type="ECO:0000256" key="6">
    <source>
        <dbReference type="PIRNR" id="PIRNR005536"/>
    </source>
</evidence>
<evidence type="ECO:0000256" key="8">
    <source>
        <dbReference type="PIRSR" id="PIRSR005536-2"/>
    </source>
</evidence>
<dbReference type="GO" id="GO:0004557">
    <property type="term" value="F:alpha-galactosidase activity"/>
    <property type="evidence" value="ECO:0007669"/>
    <property type="project" value="UniProtKB-UniRule"/>
</dbReference>
<dbReference type="Gene3D" id="2.70.98.60">
    <property type="entry name" value="alpha-galactosidase from lactobacil brevis"/>
    <property type="match status" value="1"/>
</dbReference>
<dbReference type="Pfam" id="PF16875">
    <property type="entry name" value="Glyco_hydro_36N"/>
    <property type="match status" value="1"/>
</dbReference>
<feature type="binding site" evidence="8">
    <location>
        <begin position="477"/>
        <end position="481"/>
    </location>
    <ligand>
        <name>substrate</name>
    </ligand>
</feature>
<protein>
    <recommendedName>
        <fullName evidence="3 6">Alpha-galactosidase</fullName>
        <ecNumber evidence="3 6">3.2.1.22</ecNumber>
    </recommendedName>
</protein>
<dbReference type="InterPro" id="IPR013785">
    <property type="entry name" value="Aldolase_TIM"/>
</dbReference>
<dbReference type="InterPro" id="IPR038417">
    <property type="entry name" value="Alpga-gal_N_sf"/>
</dbReference>
<dbReference type="PRINTS" id="PR00743">
    <property type="entry name" value="GLHYDRLASE36"/>
</dbReference>
<comment type="similarity">
    <text evidence="2">Belongs to the glycosyl hydrolase 36 family.</text>
</comment>
<comment type="catalytic activity">
    <reaction evidence="1 6">
        <text>Hydrolysis of terminal, non-reducing alpha-D-galactose residues in alpha-D-galactosides, including galactose oligosaccharides, galactomannans and galactolipids.</text>
        <dbReference type="EC" id="3.2.1.22"/>
    </reaction>
</comment>
<feature type="active site" description="Nucleophile" evidence="7">
    <location>
        <position position="479"/>
    </location>
</feature>
<dbReference type="EC" id="3.2.1.22" evidence="3 6"/>
<dbReference type="InterPro" id="IPR031705">
    <property type="entry name" value="Glyco_hydro_36_C"/>
</dbReference>
<dbReference type="InterPro" id="IPR017853">
    <property type="entry name" value="GH"/>
</dbReference>
<dbReference type="AlphaFoldDB" id="A0A940NWX9"/>
<sequence>MLIYVDEQKKQFHLTNGIVSYIFHVMRNGQLGSLYYGKAIHPNAHFSYLHQNDFPTTYSSYVEDDRAFSLETLRQEYPVYGTTDYREPALSIIQPDGSHITNFTYQSYSITNGKPALHGLPATYTEDESDAETIQIILEDTILQAELILSYTIFKDLSVITRSSYIFNKGPNPFYLERFMSASVDFPDKDFTMVQLSGAWSREFYVKERNLEVGIQSISSIRGSSSHQHNPFLALNRKSTTELQGEVFSFNFIYSSNFIAQAEVDHFDSTRVTLGIHPFRFSWKLSKNEHFQAPEVVMVYSDTGLNGMSQTYHDLYRKHLIRGLWKNTERPVLLNSWEATYFNFDERKLIEIAIEAKKLGIELFVLDDGWFGKRNDATSSLGDWYENRAKLPHGIKYLSQKINDLGLKFGLWFEPEMVSPKSELYNLHSDWAVRTPNRFTSLGRNQLVLDFSRQEIVNELFQRMSSIIRETNLSYIKWDMNRNITEAYSFCLQADQQDEFFHRYILGVYDLYEQLISEFPHILFESCAGGGGRFDPGLLFYAPQAWASDDTDPVERLKIQYGASFPYPIYSIGSHVSAIPNHQTKRSTPLSFRANVAYFGTFGYELNPLLLTNEEKTIVKKQIEFYKKHRVLIRTGDFFRLKDPFTGNESAWMVVSKDKNEALVGWYKILATPNPKKIQMLKLTGLDPNCEYIINHIEGSYFGDELMYNGIPLPPEFNGPNKKTAKRAGDYQSEIFYLVKRR</sequence>
<proteinExistence type="inferred from homology"/>
<dbReference type="Gene3D" id="3.20.20.70">
    <property type="entry name" value="Aldolase class I"/>
    <property type="match status" value="1"/>
</dbReference>
<dbReference type="InterPro" id="IPR050985">
    <property type="entry name" value="Alpha-glycosidase_related"/>
</dbReference>
<gene>
    <name evidence="11" type="ORF">J5Y03_15055</name>
</gene>
<accession>A0A940NWX9</accession>
<feature type="active site" description="Proton donor" evidence="7">
    <location>
        <position position="549"/>
    </location>
</feature>
<evidence type="ECO:0000313" key="12">
    <source>
        <dbReference type="Proteomes" id="UP000682134"/>
    </source>
</evidence>
<evidence type="ECO:0000256" key="4">
    <source>
        <dbReference type="ARBA" id="ARBA00022801"/>
    </source>
</evidence>
<evidence type="ECO:0000256" key="3">
    <source>
        <dbReference type="ARBA" id="ARBA00012755"/>
    </source>
</evidence>
<dbReference type="PANTHER" id="PTHR43053:SF3">
    <property type="entry name" value="ALPHA-GALACTOSIDASE C-RELATED"/>
    <property type="match status" value="1"/>
</dbReference>
<feature type="binding site" evidence="8">
    <location>
        <begin position="367"/>
        <end position="368"/>
    </location>
    <ligand>
        <name>substrate</name>
    </ligand>
</feature>